<keyword evidence="5 7" id="KW-1133">Transmembrane helix</keyword>
<feature type="transmembrane region" description="Helical" evidence="7">
    <location>
        <begin position="257"/>
        <end position="279"/>
    </location>
</feature>
<comment type="subcellular location">
    <subcellularLocation>
        <location evidence="1 7">Cell membrane</location>
        <topology evidence="1 7">Multi-pass membrane protein</topology>
    </subcellularLocation>
</comment>
<dbReference type="PANTHER" id="PTHR30193">
    <property type="entry name" value="ABC TRANSPORTER PERMEASE PROTEIN"/>
    <property type="match status" value="1"/>
</dbReference>
<evidence type="ECO:0000256" key="1">
    <source>
        <dbReference type="ARBA" id="ARBA00004651"/>
    </source>
</evidence>
<dbReference type="Pfam" id="PF00528">
    <property type="entry name" value="BPD_transp_1"/>
    <property type="match status" value="1"/>
</dbReference>
<dbReference type="SUPFAM" id="SSF161098">
    <property type="entry name" value="MetI-like"/>
    <property type="match status" value="1"/>
</dbReference>
<evidence type="ECO:0000313" key="9">
    <source>
        <dbReference type="EMBL" id="HHF53497.1"/>
    </source>
</evidence>
<keyword evidence="4 7" id="KW-0812">Transmembrane</keyword>
<keyword evidence="6 7" id="KW-0472">Membrane</keyword>
<dbReference type="SUPFAM" id="SSF160964">
    <property type="entry name" value="MalF N-terminal region-like"/>
    <property type="match status" value="1"/>
</dbReference>
<comment type="similarity">
    <text evidence="7">Belongs to the binding-protein-dependent transport system permease family.</text>
</comment>
<comment type="caution">
    <text evidence="9">The sequence shown here is derived from an EMBL/GenBank/DDBJ whole genome shotgun (WGS) entry which is preliminary data.</text>
</comment>
<dbReference type="AlphaFoldDB" id="A0A7V5HNI3"/>
<dbReference type="InterPro" id="IPR051393">
    <property type="entry name" value="ABC_transporter_permease"/>
</dbReference>
<feature type="transmembrane region" description="Helical" evidence="7">
    <location>
        <begin position="199"/>
        <end position="224"/>
    </location>
</feature>
<dbReference type="InterPro" id="IPR000515">
    <property type="entry name" value="MetI-like"/>
</dbReference>
<feature type="transmembrane region" description="Helical" evidence="7">
    <location>
        <begin position="126"/>
        <end position="146"/>
    </location>
</feature>
<dbReference type="PROSITE" id="PS50928">
    <property type="entry name" value="ABC_TM1"/>
    <property type="match status" value="1"/>
</dbReference>
<keyword evidence="3" id="KW-1003">Cell membrane</keyword>
<accession>A0A7V5HNI3</accession>
<reference evidence="9" key="1">
    <citation type="journal article" date="2020" name="mSystems">
        <title>Genome- and Community-Level Interaction Insights into Carbon Utilization and Element Cycling Functions of Hydrothermarchaeota in Hydrothermal Sediment.</title>
        <authorList>
            <person name="Zhou Z."/>
            <person name="Liu Y."/>
            <person name="Xu W."/>
            <person name="Pan J."/>
            <person name="Luo Z.H."/>
            <person name="Li M."/>
        </authorList>
    </citation>
    <scope>NUCLEOTIDE SEQUENCE [LARGE SCALE GENOMIC DNA]</scope>
    <source>
        <strain evidence="9">HyVt-96</strain>
    </source>
</reference>
<sequence>MRTKKIIPWLYLSPALAVLGFFLIYPSCHTFYLSFFDRTSTKFVGLSNYIYVFSNRVMITAFRNNALWVAVFTALTVFLGLVFAVLFDRVRYEVVVKSIVFMPMAISFVSASVIWKFVYAYKPAGVAQIGILNAFLARFGISPVAWLIQRPWINNLCLVVVGVWVWTGFCMVVFSASYKSIPKQLLEAARVDGAGEWRIFWSVIFPLLIPTLSVLATTMIVFVLKVFDIVYVMTNGNFGTEVIANRMYKEMFQFRNFGRSSAIAVALLLLVTPVMLLNLRRIREER</sequence>
<proteinExistence type="inferred from homology"/>
<dbReference type="Proteomes" id="UP000886050">
    <property type="component" value="Unassembled WGS sequence"/>
</dbReference>
<evidence type="ECO:0000256" key="6">
    <source>
        <dbReference type="ARBA" id="ARBA00023136"/>
    </source>
</evidence>
<dbReference type="PANTHER" id="PTHR30193:SF18">
    <property type="entry name" value="OSMOPROTECTIVE COMPOUNDS UPTAKE PERMEASE PROTEIN GGTC"/>
    <property type="match status" value="1"/>
</dbReference>
<keyword evidence="2 7" id="KW-0813">Transport</keyword>
<evidence type="ECO:0000256" key="2">
    <source>
        <dbReference type="ARBA" id="ARBA00022448"/>
    </source>
</evidence>
<organism evidence="9">
    <name type="scientific">candidate division WOR-3 bacterium</name>
    <dbReference type="NCBI Taxonomy" id="2052148"/>
    <lineage>
        <taxon>Bacteria</taxon>
        <taxon>Bacteria division WOR-3</taxon>
    </lineage>
</organism>
<feature type="transmembrane region" description="Helical" evidence="7">
    <location>
        <begin position="66"/>
        <end position="87"/>
    </location>
</feature>
<gene>
    <name evidence="9" type="ORF">ENL43_03940</name>
</gene>
<evidence type="ECO:0000256" key="3">
    <source>
        <dbReference type="ARBA" id="ARBA00022475"/>
    </source>
</evidence>
<feature type="domain" description="ABC transmembrane type-1" evidence="8">
    <location>
        <begin position="62"/>
        <end position="278"/>
    </location>
</feature>
<dbReference type="EMBL" id="DRTX01000206">
    <property type="protein sequence ID" value="HHF53497.1"/>
    <property type="molecule type" value="Genomic_DNA"/>
</dbReference>
<evidence type="ECO:0000259" key="8">
    <source>
        <dbReference type="PROSITE" id="PS50928"/>
    </source>
</evidence>
<dbReference type="CDD" id="cd06261">
    <property type="entry name" value="TM_PBP2"/>
    <property type="match status" value="1"/>
</dbReference>
<feature type="transmembrane region" description="Helical" evidence="7">
    <location>
        <begin position="6"/>
        <end position="25"/>
    </location>
</feature>
<feature type="transmembrane region" description="Helical" evidence="7">
    <location>
        <begin position="152"/>
        <end position="178"/>
    </location>
</feature>
<dbReference type="GO" id="GO:0055085">
    <property type="term" value="P:transmembrane transport"/>
    <property type="evidence" value="ECO:0007669"/>
    <property type="project" value="InterPro"/>
</dbReference>
<dbReference type="InterPro" id="IPR035906">
    <property type="entry name" value="MetI-like_sf"/>
</dbReference>
<name>A0A7V5HNI3_UNCW3</name>
<evidence type="ECO:0000256" key="7">
    <source>
        <dbReference type="RuleBase" id="RU363032"/>
    </source>
</evidence>
<dbReference type="GO" id="GO:0005886">
    <property type="term" value="C:plasma membrane"/>
    <property type="evidence" value="ECO:0007669"/>
    <property type="project" value="UniProtKB-SubCell"/>
</dbReference>
<feature type="transmembrane region" description="Helical" evidence="7">
    <location>
        <begin position="99"/>
        <end position="119"/>
    </location>
</feature>
<evidence type="ECO:0000256" key="4">
    <source>
        <dbReference type="ARBA" id="ARBA00022692"/>
    </source>
</evidence>
<dbReference type="Gene3D" id="1.10.3720.10">
    <property type="entry name" value="MetI-like"/>
    <property type="match status" value="1"/>
</dbReference>
<protein>
    <submittedName>
        <fullName evidence="9">Sugar ABC transporter permease</fullName>
    </submittedName>
</protein>
<evidence type="ECO:0000256" key="5">
    <source>
        <dbReference type="ARBA" id="ARBA00022989"/>
    </source>
</evidence>